<evidence type="ECO:0000313" key="6">
    <source>
        <dbReference type="EMBL" id="MCC3145990.1"/>
    </source>
</evidence>
<evidence type="ECO:0000256" key="2">
    <source>
        <dbReference type="ARBA" id="ARBA00008053"/>
    </source>
</evidence>
<keyword evidence="3" id="KW-0812">Transmembrane</keyword>
<evidence type="ECO:0000256" key="3">
    <source>
        <dbReference type="ARBA" id="ARBA00022692"/>
    </source>
</evidence>
<name>A0AAW4X2F8_9FIRM</name>
<dbReference type="GO" id="GO:0012505">
    <property type="term" value="C:endomembrane system"/>
    <property type="evidence" value="ECO:0007669"/>
    <property type="project" value="UniProtKB-SubCell"/>
</dbReference>
<evidence type="ECO:0000313" key="7">
    <source>
        <dbReference type="Proteomes" id="UP001199296"/>
    </source>
</evidence>
<proteinExistence type="inferred from homology"/>
<dbReference type="Proteomes" id="UP001199296">
    <property type="component" value="Unassembled WGS sequence"/>
</dbReference>
<dbReference type="AlphaFoldDB" id="A0AAW4X2F8"/>
<protein>
    <submittedName>
        <fullName evidence="6">DUF445 family protein</fullName>
    </submittedName>
</protein>
<accession>A0AAW4X2F8</accession>
<comment type="similarity">
    <text evidence="2">Belongs to the UPF0754 family.</text>
</comment>
<comment type="caution">
    <text evidence="6">The sequence shown here is derived from an EMBL/GenBank/DDBJ whole genome shotgun (WGS) entry which is preliminary data.</text>
</comment>
<keyword evidence="7" id="KW-1185">Reference proteome</keyword>
<keyword evidence="5" id="KW-0472">Membrane</keyword>
<reference evidence="6 7" key="1">
    <citation type="submission" date="2021-10" db="EMBL/GenBank/DDBJ databases">
        <authorList>
            <person name="Grouzdev D.S."/>
            <person name="Pantiukh K.S."/>
            <person name="Krutkina M.S."/>
        </authorList>
    </citation>
    <scope>NUCLEOTIDE SEQUENCE [LARGE SCALE GENOMIC DNA]</scope>
    <source>
        <strain evidence="6 7">Z-7514</strain>
    </source>
</reference>
<gene>
    <name evidence="6" type="ORF">LJ207_11760</name>
</gene>
<comment type="subcellular location">
    <subcellularLocation>
        <location evidence="1">Endomembrane system</location>
    </subcellularLocation>
</comment>
<evidence type="ECO:0000256" key="1">
    <source>
        <dbReference type="ARBA" id="ARBA00004308"/>
    </source>
</evidence>
<dbReference type="Pfam" id="PF04286">
    <property type="entry name" value="DUF445"/>
    <property type="match status" value="3"/>
</dbReference>
<dbReference type="PANTHER" id="PTHR35791:SF1">
    <property type="entry name" value="UPF0754 MEMBRANE PROTEIN YHEB"/>
    <property type="match status" value="1"/>
</dbReference>
<dbReference type="EMBL" id="JAJFAT010000026">
    <property type="protein sequence ID" value="MCC3145990.1"/>
    <property type="molecule type" value="Genomic_DNA"/>
</dbReference>
<sequence length="1249" mass="143692">MFLDIPAILAAASTGAVTGYLTNNLALKMIFKKYGPFGGVVIKTRDEFIESISELVERDIINHATLKEEFSKPEFKKNLNKTVKDLLKFHLYQRSKAEKLAEFPAWEKNYQLSTKYLAERLAQYFDNLSLELGKNYQMVDLIDEKGLTEIIENFYFDFIEAVESNKLFKKILFDIYVEIKNKKLSTLLTEESKAELSDFLKTFAAEINRAYSSEEDKAALKASLNNLLNLEKISSSLIEKIKKIKIEELFKAEASLEEFRRKDEFQNIIKGIIANFKVEIENSDLKIADLISPQLEKNIEEDLKLILIQSKAEIINFIRANEAEIEEFIFRAVEEEIELSSGFKAMSRSAIYNKYQENIDEYGRPVDLIINYLNDSLSKENNDLINKILNQIKTKNIALLSSFIKTDITAKKIEAYFFNFLKENKAKSLEDIFSQDFFDNQNLESKLFELLFVFIQNTLSDQELLELFIENIFDLPLERLIKTEHFSQKAAFLEKILLDNLKNNSLFIELLFNYINNNALVDLNKYIKNNPNNISEQLENKFLDLESEIGSKELRDLYKNFTKDKKNILKLSDELCAFLYNYLPEVVEGSIAQTASANLKQLSDQEVQTAIEEFIGKELKPITYLGALLGAAAGVIFNLTGAESALMAASPVWVDYLSSALLYGSVGWLTNVLAIWMIFNPYQEKYIASFKVPFTPGVVAKNRNRFADSMGSFVEKELLKANSAADLIENNRKEITDKGLQFFKDQDYQLLFNLLKKKDSLIADALLNFSAEQISEAKTKIYLQKYINSMLNDILENEIKAINLEKISSEILDHNREKINFSTAQLGQDLFSVEKLANALAGEYTLSLSSNRFKEIISDKKIFPFAKYLLPQLFKLDLRLDLNDLLFPYLVENKTGLIEAAKGLLYEQEENILQKLKFKKDELIELEKSKEGGLLKNTIISGAILMADLDGFIDSVGRKIFNQFLPEFLEDKDQELKSYLEKHLNNLREEELASLSSFNFSASAEYFFASDKGEKFLNDLIFLNETEIEKLAQNLLKAENKELFNFNFEVNKLELEKFIKNQFSLEQKLKLLVDLKNIFSEQKIKKEIKYLINNEQLAKAEERWGAFAAELSLANKNYISSQAIAKITDNLSSSLEKDDFYNNVHAETKDLVVDFINYLEKEMDRESLNYLLELFLQSGIDSLIVNSEEIVESLELKELTAAEIRKMDPAEIESTFNSFAGHYFNQLKQYGWFGGIFGLLQLLLRTFIL</sequence>
<keyword evidence="4" id="KW-1133">Transmembrane helix</keyword>
<dbReference type="InterPro" id="IPR007383">
    <property type="entry name" value="DUF445"/>
</dbReference>
<dbReference type="RefSeq" id="WP_229346690.1">
    <property type="nucleotide sequence ID" value="NZ_JAJFAT010000026.1"/>
</dbReference>
<evidence type="ECO:0000256" key="5">
    <source>
        <dbReference type="ARBA" id="ARBA00023136"/>
    </source>
</evidence>
<dbReference type="PANTHER" id="PTHR35791">
    <property type="entry name" value="UPF0754 MEMBRANE PROTEIN YHEB"/>
    <property type="match status" value="1"/>
</dbReference>
<organism evidence="6 7">
    <name type="scientific">Halanaerobium polyolivorans</name>
    <dbReference type="NCBI Taxonomy" id="2886943"/>
    <lineage>
        <taxon>Bacteria</taxon>
        <taxon>Bacillati</taxon>
        <taxon>Bacillota</taxon>
        <taxon>Clostridia</taxon>
        <taxon>Halanaerobiales</taxon>
        <taxon>Halanaerobiaceae</taxon>
        <taxon>Halanaerobium</taxon>
    </lineage>
</organism>
<evidence type="ECO:0000256" key="4">
    <source>
        <dbReference type="ARBA" id="ARBA00022989"/>
    </source>
</evidence>